<organism evidence="1 2">
    <name type="scientific">Chrysosporum bergii ANA360D</name>
    <dbReference type="NCBI Taxonomy" id="617107"/>
    <lineage>
        <taxon>Bacteria</taxon>
        <taxon>Bacillati</taxon>
        <taxon>Cyanobacteriota</taxon>
        <taxon>Cyanophyceae</taxon>
        <taxon>Nostocales</taxon>
        <taxon>Nodulariaceae</taxon>
        <taxon>Chrysosporum</taxon>
    </lineage>
</organism>
<dbReference type="AlphaFoldDB" id="A0AA43GSF7"/>
<keyword evidence="2" id="KW-1185">Reference proteome</keyword>
<gene>
    <name evidence="1" type="ORF">NWP17_09165</name>
</gene>
<sequence>MATIQPGESGVANVIFMSGGGWKKRPILILLVLWLDGDDVVAAVFTSGETRTETDIPILLVIFNKGDRTWKFYC</sequence>
<evidence type="ECO:0000313" key="1">
    <source>
        <dbReference type="EMBL" id="MDH6060605.1"/>
    </source>
</evidence>
<evidence type="ECO:0000313" key="2">
    <source>
        <dbReference type="Proteomes" id="UP001159387"/>
    </source>
</evidence>
<dbReference type="EMBL" id="JANQDH010000057">
    <property type="protein sequence ID" value="MDH6060605.1"/>
    <property type="molecule type" value="Genomic_DNA"/>
</dbReference>
<protein>
    <submittedName>
        <fullName evidence="1">Uncharacterized protein</fullName>
    </submittedName>
</protein>
<comment type="caution">
    <text evidence="1">The sequence shown here is derived from an EMBL/GenBank/DDBJ whole genome shotgun (WGS) entry which is preliminary data.</text>
</comment>
<dbReference type="RefSeq" id="WP_280654598.1">
    <property type="nucleotide sequence ID" value="NZ_JANQDH010000057.1"/>
</dbReference>
<accession>A0AA43GSF7</accession>
<reference evidence="1 2" key="1">
    <citation type="journal article" date="2023" name="J. Phycol.">
        <title>Chrysosporum ovalisporum is synonymous with the true-branching cyanobacterium Umezakia natans (Nostocales/Aphanizomenonaceae).</title>
        <authorList>
            <person name="McGregor G.B."/>
            <person name="Sendall B.C."/>
            <person name="Niiyama Y."/>
            <person name="Tuji A."/>
            <person name="Willis A."/>
        </authorList>
    </citation>
    <scope>NUCLEOTIDE SEQUENCE [LARGE SCALE GENOMIC DNA]</scope>
    <source>
        <strain evidence="1 2">ANA360D</strain>
    </source>
</reference>
<dbReference type="Proteomes" id="UP001159387">
    <property type="component" value="Unassembled WGS sequence"/>
</dbReference>
<proteinExistence type="predicted"/>
<name>A0AA43GSF7_9CYAN</name>